<dbReference type="EMBL" id="CH699871">
    <property type="protein sequence ID" value="EDW25766.1"/>
    <property type="molecule type" value="Genomic_DNA"/>
</dbReference>
<evidence type="ECO:0000313" key="1">
    <source>
        <dbReference type="EMBL" id="EDW25766.1"/>
    </source>
</evidence>
<keyword evidence="2" id="KW-1185">Reference proteome</keyword>
<organism evidence="2">
    <name type="scientific">Drosophila persimilis</name>
    <name type="common">Fruit fly</name>
    <dbReference type="NCBI Taxonomy" id="7234"/>
    <lineage>
        <taxon>Eukaryota</taxon>
        <taxon>Metazoa</taxon>
        <taxon>Ecdysozoa</taxon>
        <taxon>Arthropoda</taxon>
        <taxon>Hexapoda</taxon>
        <taxon>Insecta</taxon>
        <taxon>Pterygota</taxon>
        <taxon>Neoptera</taxon>
        <taxon>Endopterygota</taxon>
        <taxon>Diptera</taxon>
        <taxon>Brachycera</taxon>
        <taxon>Muscomorpha</taxon>
        <taxon>Ephydroidea</taxon>
        <taxon>Drosophilidae</taxon>
        <taxon>Drosophila</taxon>
        <taxon>Sophophora</taxon>
    </lineage>
</organism>
<protein>
    <submittedName>
        <fullName evidence="1">GL10262</fullName>
    </submittedName>
</protein>
<dbReference type="AlphaFoldDB" id="B4ISG1"/>
<name>B4ISG1_DROPE</name>
<proteinExistence type="predicted"/>
<dbReference type="HOGENOM" id="CLU_2998627_0_0_1"/>
<dbReference type="eggNOG" id="KOG2372">
    <property type="taxonomic scope" value="Eukaryota"/>
</dbReference>
<evidence type="ECO:0000313" key="2">
    <source>
        <dbReference type="Proteomes" id="UP000008744"/>
    </source>
</evidence>
<reference evidence="1 2" key="1">
    <citation type="journal article" date="2007" name="Nature">
        <title>Evolution of genes and genomes on the Drosophila phylogeny.</title>
        <authorList>
            <consortium name="Drosophila 12 Genomes Consortium"/>
            <person name="Clark A.G."/>
            <person name="Eisen M.B."/>
            <person name="Smith D.R."/>
            <person name="Bergman C.M."/>
            <person name="Oliver B."/>
            <person name="Markow T.A."/>
            <person name="Kaufman T.C."/>
            <person name="Kellis M."/>
            <person name="Gelbart W."/>
            <person name="Iyer V.N."/>
            <person name="Pollard D.A."/>
            <person name="Sackton T.B."/>
            <person name="Larracuente A.M."/>
            <person name="Singh N.D."/>
            <person name="Abad J.P."/>
            <person name="Abt D.N."/>
            <person name="Adryan B."/>
            <person name="Aguade M."/>
            <person name="Akashi H."/>
            <person name="Anderson W.W."/>
            <person name="Aquadro C.F."/>
            <person name="Ardell D.H."/>
            <person name="Arguello R."/>
            <person name="Artieri C.G."/>
            <person name="Barbash D.A."/>
            <person name="Barker D."/>
            <person name="Barsanti P."/>
            <person name="Batterham P."/>
            <person name="Batzoglou S."/>
            <person name="Begun D."/>
            <person name="Bhutkar A."/>
            <person name="Blanco E."/>
            <person name="Bosak S.A."/>
            <person name="Bradley R.K."/>
            <person name="Brand A.D."/>
            <person name="Brent M.R."/>
            <person name="Brooks A.N."/>
            <person name="Brown R.H."/>
            <person name="Butlin R.K."/>
            <person name="Caggese C."/>
            <person name="Calvi B.R."/>
            <person name="Bernardo de Carvalho A."/>
            <person name="Caspi A."/>
            <person name="Castrezana S."/>
            <person name="Celniker S.E."/>
            <person name="Chang J.L."/>
            <person name="Chapple C."/>
            <person name="Chatterji S."/>
            <person name="Chinwalla A."/>
            <person name="Civetta A."/>
            <person name="Clifton S.W."/>
            <person name="Comeron J.M."/>
            <person name="Costello J.C."/>
            <person name="Coyne J.A."/>
            <person name="Daub J."/>
            <person name="David R.G."/>
            <person name="Delcher A.L."/>
            <person name="Delehaunty K."/>
            <person name="Do C.B."/>
            <person name="Ebling H."/>
            <person name="Edwards K."/>
            <person name="Eickbush T."/>
            <person name="Evans J.D."/>
            <person name="Filipski A."/>
            <person name="Findeiss S."/>
            <person name="Freyhult E."/>
            <person name="Fulton L."/>
            <person name="Fulton R."/>
            <person name="Garcia A.C."/>
            <person name="Gardiner A."/>
            <person name="Garfield D.A."/>
            <person name="Garvin B.E."/>
            <person name="Gibson G."/>
            <person name="Gilbert D."/>
            <person name="Gnerre S."/>
            <person name="Godfrey J."/>
            <person name="Good R."/>
            <person name="Gotea V."/>
            <person name="Gravely B."/>
            <person name="Greenberg A.J."/>
            <person name="Griffiths-Jones S."/>
            <person name="Gross S."/>
            <person name="Guigo R."/>
            <person name="Gustafson E.A."/>
            <person name="Haerty W."/>
            <person name="Hahn M.W."/>
            <person name="Halligan D.L."/>
            <person name="Halpern A.L."/>
            <person name="Halter G.M."/>
            <person name="Han M.V."/>
            <person name="Heger A."/>
            <person name="Hillier L."/>
            <person name="Hinrichs A.S."/>
            <person name="Holmes I."/>
            <person name="Hoskins R.A."/>
            <person name="Hubisz M.J."/>
            <person name="Hultmark D."/>
            <person name="Huntley M.A."/>
            <person name="Jaffe D.B."/>
            <person name="Jagadeeshan S."/>
            <person name="Jeck W.R."/>
            <person name="Johnson J."/>
            <person name="Jones C.D."/>
            <person name="Jordan W.C."/>
            <person name="Karpen G.H."/>
            <person name="Kataoka E."/>
            <person name="Keightley P.D."/>
            <person name="Kheradpour P."/>
            <person name="Kirkness E.F."/>
            <person name="Koerich L.B."/>
            <person name="Kristiansen K."/>
            <person name="Kudrna D."/>
            <person name="Kulathinal R.J."/>
            <person name="Kumar S."/>
            <person name="Kwok R."/>
            <person name="Lander E."/>
            <person name="Langley C.H."/>
            <person name="Lapoint R."/>
            <person name="Lazzaro B.P."/>
            <person name="Lee S.J."/>
            <person name="Levesque L."/>
            <person name="Li R."/>
            <person name="Lin C.F."/>
            <person name="Lin M.F."/>
            <person name="Lindblad-Toh K."/>
            <person name="Llopart A."/>
            <person name="Long M."/>
            <person name="Low L."/>
            <person name="Lozovsky E."/>
            <person name="Lu J."/>
            <person name="Luo M."/>
            <person name="Machado C.A."/>
            <person name="Makalowski W."/>
            <person name="Marzo M."/>
            <person name="Matsuda M."/>
            <person name="Matzkin L."/>
            <person name="McAllister B."/>
            <person name="McBride C.S."/>
            <person name="McKernan B."/>
            <person name="McKernan K."/>
            <person name="Mendez-Lago M."/>
            <person name="Minx P."/>
            <person name="Mollenhauer M.U."/>
            <person name="Montooth K."/>
            <person name="Mount S.M."/>
            <person name="Mu X."/>
            <person name="Myers E."/>
            <person name="Negre B."/>
            <person name="Newfeld S."/>
            <person name="Nielsen R."/>
            <person name="Noor M.A."/>
            <person name="O'Grady P."/>
            <person name="Pachter L."/>
            <person name="Papaceit M."/>
            <person name="Parisi M.J."/>
            <person name="Parisi M."/>
            <person name="Parts L."/>
            <person name="Pedersen J.S."/>
            <person name="Pesole G."/>
            <person name="Phillippy A.M."/>
            <person name="Ponting C.P."/>
            <person name="Pop M."/>
            <person name="Porcelli D."/>
            <person name="Powell J.R."/>
            <person name="Prohaska S."/>
            <person name="Pruitt K."/>
            <person name="Puig M."/>
            <person name="Quesneville H."/>
            <person name="Ram K.R."/>
            <person name="Rand D."/>
            <person name="Rasmussen M.D."/>
            <person name="Reed L.K."/>
            <person name="Reenan R."/>
            <person name="Reily A."/>
            <person name="Remington K.A."/>
            <person name="Rieger T.T."/>
            <person name="Ritchie M.G."/>
            <person name="Robin C."/>
            <person name="Rogers Y.H."/>
            <person name="Rohde C."/>
            <person name="Rozas J."/>
            <person name="Rubenfield M.J."/>
            <person name="Ruiz A."/>
            <person name="Russo S."/>
            <person name="Salzberg S.L."/>
            <person name="Sanchez-Gracia A."/>
            <person name="Saranga D.J."/>
            <person name="Sato H."/>
            <person name="Schaeffer S.W."/>
            <person name="Schatz M.C."/>
            <person name="Schlenke T."/>
            <person name="Schwartz R."/>
            <person name="Segarra C."/>
            <person name="Singh R.S."/>
            <person name="Sirot L."/>
            <person name="Sirota M."/>
            <person name="Sisneros N.B."/>
            <person name="Smith C.D."/>
            <person name="Smith T.F."/>
            <person name="Spieth J."/>
            <person name="Stage D.E."/>
            <person name="Stark A."/>
            <person name="Stephan W."/>
            <person name="Strausberg R.L."/>
            <person name="Strempel S."/>
            <person name="Sturgill D."/>
            <person name="Sutton G."/>
            <person name="Sutton G.G."/>
            <person name="Tao W."/>
            <person name="Teichmann S."/>
            <person name="Tobari Y.N."/>
            <person name="Tomimura Y."/>
            <person name="Tsolas J.M."/>
            <person name="Valente V.L."/>
            <person name="Venter E."/>
            <person name="Venter J.C."/>
            <person name="Vicario S."/>
            <person name="Vieira F.G."/>
            <person name="Vilella A.J."/>
            <person name="Villasante A."/>
            <person name="Walenz B."/>
            <person name="Wang J."/>
            <person name="Wasserman M."/>
            <person name="Watts T."/>
            <person name="Wilson D."/>
            <person name="Wilson R.K."/>
            <person name="Wing R.A."/>
            <person name="Wolfner M.F."/>
            <person name="Wong A."/>
            <person name="Wong G.K."/>
            <person name="Wu C.I."/>
            <person name="Wu G."/>
            <person name="Yamamoto D."/>
            <person name="Yang H.P."/>
            <person name="Yang S.P."/>
            <person name="Yorke J.A."/>
            <person name="Yoshida K."/>
            <person name="Zdobnov E."/>
            <person name="Zhang P."/>
            <person name="Zhang Y."/>
            <person name="Zimin A.V."/>
            <person name="Baldwin J."/>
            <person name="Abdouelleil A."/>
            <person name="Abdulkadir J."/>
            <person name="Abebe A."/>
            <person name="Abera B."/>
            <person name="Abreu J."/>
            <person name="Acer S.C."/>
            <person name="Aftuck L."/>
            <person name="Alexander A."/>
            <person name="An P."/>
            <person name="Anderson E."/>
            <person name="Anderson S."/>
            <person name="Arachi H."/>
            <person name="Azer M."/>
            <person name="Bachantsang P."/>
            <person name="Barry A."/>
            <person name="Bayul T."/>
            <person name="Berlin A."/>
            <person name="Bessette D."/>
            <person name="Bloom T."/>
            <person name="Blye J."/>
            <person name="Boguslavskiy L."/>
            <person name="Bonnet C."/>
            <person name="Boukhgalter B."/>
            <person name="Bourzgui I."/>
            <person name="Brown A."/>
            <person name="Cahill P."/>
            <person name="Channer S."/>
            <person name="Cheshatsang Y."/>
            <person name="Chuda L."/>
            <person name="Citroen M."/>
            <person name="Collymore A."/>
            <person name="Cooke P."/>
            <person name="Costello M."/>
            <person name="D'Aco K."/>
            <person name="Daza R."/>
            <person name="De Haan G."/>
            <person name="DeGray S."/>
            <person name="DeMaso C."/>
            <person name="Dhargay N."/>
            <person name="Dooley K."/>
            <person name="Dooley E."/>
            <person name="Doricent M."/>
            <person name="Dorje P."/>
            <person name="Dorjee K."/>
            <person name="Dupes A."/>
            <person name="Elong R."/>
            <person name="Falk J."/>
            <person name="Farina A."/>
            <person name="Faro S."/>
            <person name="Ferguson D."/>
            <person name="Fisher S."/>
            <person name="Foley C.D."/>
            <person name="Franke A."/>
            <person name="Friedrich D."/>
            <person name="Gadbois L."/>
            <person name="Gearin G."/>
            <person name="Gearin C.R."/>
            <person name="Giannoukos G."/>
            <person name="Goode T."/>
            <person name="Graham J."/>
            <person name="Grandbois E."/>
            <person name="Grewal S."/>
            <person name="Gyaltsen K."/>
            <person name="Hafez N."/>
            <person name="Hagos B."/>
            <person name="Hall J."/>
            <person name="Henson C."/>
            <person name="Hollinger A."/>
            <person name="Honan T."/>
            <person name="Huard M.D."/>
            <person name="Hughes L."/>
            <person name="Hurhula B."/>
            <person name="Husby M.E."/>
            <person name="Kamat A."/>
            <person name="Kanga B."/>
            <person name="Kashin S."/>
            <person name="Khazanovich D."/>
            <person name="Kisner P."/>
            <person name="Lance K."/>
            <person name="Lara M."/>
            <person name="Lee W."/>
            <person name="Lennon N."/>
            <person name="Letendre F."/>
            <person name="LeVine R."/>
            <person name="Lipovsky A."/>
            <person name="Liu X."/>
            <person name="Liu J."/>
            <person name="Liu S."/>
            <person name="Lokyitsang T."/>
            <person name="Lokyitsang Y."/>
            <person name="Lubonja R."/>
            <person name="Lui A."/>
            <person name="MacDonald P."/>
            <person name="Magnisalis V."/>
            <person name="Maru K."/>
            <person name="Matthews C."/>
            <person name="McCusker W."/>
            <person name="McDonough S."/>
            <person name="Mehta T."/>
            <person name="Meldrim J."/>
            <person name="Meneus L."/>
            <person name="Mihai O."/>
            <person name="Mihalev A."/>
            <person name="Mihova T."/>
            <person name="Mittelman R."/>
            <person name="Mlenga V."/>
            <person name="Montmayeur A."/>
            <person name="Mulrain L."/>
            <person name="Navidi A."/>
            <person name="Naylor J."/>
            <person name="Negash T."/>
            <person name="Nguyen T."/>
            <person name="Nguyen N."/>
            <person name="Nicol R."/>
            <person name="Norbu C."/>
            <person name="Norbu N."/>
            <person name="Novod N."/>
            <person name="O'Neill B."/>
            <person name="Osman S."/>
            <person name="Markiewicz E."/>
            <person name="Oyono O.L."/>
            <person name="Patti C."/>
            <person name="Phunkhang P."/>
            <person name="Pierre F."/>
            <person name="Priest M."/>
            <person name="Raghuraman S."/>
            <person name="Rege F."/>
            <person name="Reyes R."/>
            <person name="Rise C."/>
            <person name="Rogov P."/>
            <person name="Ross K."/>
            <person name="Ryan E."/>
            <person name="Settipalli S."/>
            <person name="Shea T."/>
            <person name="Sherpa N."/>
            <person name="Shi L."/>
            <person name="Shih D."/>
            <person name="Sparrow T."/>
            <person name="Spaulding J."/>
            <person name="Stalker J."/>
            <person name="Stange-Thomann N."/>
            <person name="Stavropoulos S."/>
            <person name="Stone C."/>
            <person name="Strader C."/>
            <person name="Tesfaye S."/>
            <person name="Thomson T."/>
            <person name="Thoulutsang Y."/>
            <person name="Thoulutsang D."/>
            <person name="Topham K."/>
            <person name="Topping I."/>
            <person name="Tsamla T."/>
            <person name="Vassiliev H."/>
            <person name="Vo A."/>
            <person name="Wangchuk T."/>
            <person name="Wangdi T."/>
            <person name="Weiand M."/>
            <person name="Wilkinson J."/>
            <person name="Wilson A."/>
            <person name="Yadav S."/>
            <person name="Young G."/>
            <person name="Yu Q."/>
            <person name="Zembek L."/>
            <person name="Zhong D."/>
            <person name="Zimmer A."/>
            <person name="Zwirko Z."/>
            <person name="Jaffe D.B."/>
            <person name="Alvarez P."/>
            <person name="Brockman W."/>
            <person name="Butler J."/>
            <person name="Chin C."/>
            <person name="Gnerre S."/>
            <person name="Grabherr M."/>
            <person name="Kleber M."/>
            <person name="Mauceli E."/>
            <person name="MacCallum I."/>
        </authorList>
    </citation>
    <scope>NUCLEOTIDE SEQUENCE [LARGE SCALE GENOMIC DNA]</scope>
    <source>
        <strain evidence="2">MSH-3 / Tucson 14011-0111.49</strain>
    </source>
</reference>
<gene>
    <name evidence="1" type="primary">Dper\GL10262</name>
    <name evidence="1" type="ORF">Dper_GL10262</name>
</gene>
<sequence length="57" mass="6444">MIFFGTFFRPHSPEATSSSPQMKEALMAFKPDYRSMVSTDDKPELFISVDCKGNPLI</sequence>
<dbReference type="Proteomes" id="UP000008744">
    <property type="component" value="Unassembled WGS sequence"/>
</dbReference>
<accession>B4ISG1</accession>